<accession>A0A7W7PZG5</accession>
<feature type="transmembrane region" description="Helical" evidence="1">
    <location>
        <begin position="12"/>
        <end position="33"/>
    </location>
</feature>
<feature type="transmembrane region" description="Helical" evidence="1">
    <location>
        <begin position="53"/>
        <end position="74"/>
    </location>
</feature>
<dbReference type="Proteomes" id="UP000520767">
    <property type="component" value="Unassembled WGS sequence"/>
</dbReference>
<evidence type="ECO:0000256" key="1">
    <source>
        <dbReference type="SAM" id="Phobius"/>
    </source>
</evidence>
<reference evidence="2 3" key="1">
    <citation type="submission" date="2020-08" db="EMBL/GenBank/DDBJ databases">
        <title>Genomic Encyclopedia of Type Strains, Phase III (KMG-III): the genomes of soil and plant-associated and newly described type strains.</title>
        <authorList>
            <person name="Whitman W."/>
        </authorList>
    </citation>
    <scope>NUCLEOTIDE SEQUENCE [LARGE SCALE GENOMIC DNA]</scope>
    <source>
        <strain evidence="2 3">CECT 8960</strain>
    </source>
</reference>
<organism evidence="2 3">
    <name type="scientific">Actinophytocola algeriensis</name>
    <dbReference type="NCBI Taxonomy" id="1768010"/>
    <lineage>
        <taxon>Bacteria</taxon>
        <taxon>Bacillati</taxon>
        <taxon>Actinomycetota</taxon>
        <taxon>Actinomycetes</taxon>
        <taxon>Pseudonocardiales</taxon>
        <taxon>Pseudonocardiaceae</taxon>
    </lineage>
</organism>
<proteinExistence type="predicted"/>
<keyword evidence="3" id="KW-1185">Reference proteome</keyword>
<feature type="transmembrane region" description="Helical" evidence="1">
    <location>
        <begin position="115"/>
        <end position="139"/>
    </location>
</feature>
<keyword evidence="1" id="KW-0812">Transmembrane</keyword>
<keyword evidence="1" id="KW-0472">Membrane</keyword>
<protein>
    <submittedName>
        <fullName evidence="2">Uncharacterized protein</fullName>
    </submittedName>
</protein>
<gene>
    <name evidence="2" type="ORF">FHR82_000400</name>
</gene>
<feature type="transmembrane region" description="Helical" evidence="1">
    <location>
        <begin position="159"/>
        <end position="179"/>
    </location>
</feature>
<keyword evidence="1" id="KW-1133">Transmembrane helix</keyword>
<comment type="caution">
    <text evidence="2">The sequence shown here is derived from an EMBL/GenBank/DDBJ whole genome shotgun (WGS) entry which is preliminary data.</text>
</comment>
<dbReference type="EMBL" id="JACHJQ010000001">
    <property type="protein sequence ID" value="MBB4904190.1"/>
    <property type="molecule type" value="Genomic_DNA"/>
</dbReference>
<evidence type="ECO:0000313" key="3">
    <source>
        <dbReference type="Proteomes" id="UP000520767"/>
    </source>
</evidence>
<sequence>MVRGEERTSSGVLLIPIGLCGVLGLVGLAMAVGAVVPAVGDAMGVDSRGIGGMIGYLFGALFFGSIGAGGLWVWRRAEKRRDTPRTRAELAVTDDMAPLPAGPGLVARWCLAAPFLLLATLVPLLGQVAMSAWASVSFGETFAGFGAPDPTFGAEFRDAIGRVGYAAILPGLVLLVFLVRRTMFAMWPKTCLWLAVFALAPGVLLGSVMGSGGSFLPNLALGAGLVWLNYLMGRLVLWRLSQPIALDLVPSELEVPYQVPDSPARLRVQRDRLVLDRLGAGKGKVRKEILWAELSEARLEPVGTATTWQASTGTSIEVPPGHAVRLRGADENWLLPIEEPLGEDLTTLITLRAQSRR</sequence>
<dbReference type="AlphaFoldDB" id="A0A7W7PZG5"/>
<dbReference type="RefSeq" id="WP_184808473.1">
    <property type="nucleotide sequence ID" value="NZ_JACHJQ010000001.1"/>
</dbReference>
<feature type="transmembrane region" description="Helical" evidence="1">
    <location>
        <begin position="215"/>
        <end position="232"/>
    </location>
</feature>
<evidence type="ECO:0000313" key="2">
    <source>
        <dbReference type="EMBL" id="MBB4904190.1"/>
    </source>
</evidence>
<name>A0A7W7PZG5_9PSEU</name>
<feature type="transmembrane region" description="Helical" evidence="1">
    <location>
        <begin position="191"/>
        <end position="209"/>
    </location>
</feature>